<proteinExistence type="predicted"/>
<dbReference type="SUPFAM" id="SSF56672">
    <property type="entry name" value="DNA/RNA polymerases"/>
    <property type="match status" value="1"/>
</dbReference>
<dbReference type="InterPro" id="IPR040676">
    <property type="entry name" value="DUF5641"/>
</dbReference>
<accession>A0A5N4ANN4</accession>
<comment type="caution">
    <text evidence="3">The sequence shown here is derived from an EMBL/GenBank/DDBJ whole genome shotgun (WGS) entry which is preliminary data.</text>
</comment>
<dbReference type="PROSITE" id="PS50994">
    <property type="entry name" value="INTEGRASE"/>
    <property type="match status" value="1"/>
</dbReference>
<dbReference type="SUPFAM" id="SSF53098">
    <property type="entry name" value="Ribonuclease H-like"/>
    <property type="match status" value="1"/>
</dbReference>
<dbReference type="PROSITE" id="PS50878">
    <property type="entry name" value="RT_POL"/>
    <property type="match status" value="1"/>
</dbReference>
<protein>
    <submittedName>
        <fullName evidence="3">Uncharacterized protein</fullName>
    </submittedName>
</protein>
<evidence type="ECO:0000313" key="3">
    <source>
        <dbReference type="EMBL" id="KAB0798916.1"/>
    </source>
</evidence>
<evidence type="ECO:0000313" key="4">
    <source>
        <dbReference type="Proteomes" id="UP000327044"/>
    </source>
</evidence>
<dbReference type="InterPro" id="IPR043502">
    <property type="entry name" value="DNA/RNA_pol_sf"/>
</dbReference>
<dbReference type="InterPro" id="IPR012337">
    <property type="entry name" value="RNaseH-like_sf"/>
</dbReference>
<dbReference type="GO" id="GO:0071897">
    <property type="term" value="P:DNA biosynthetic process"/>
    <property type="evidence" value="ECO:0007669"/>
    <property type="project" value="UniProtKB-ARBA"/>
</dbReference>
<name>A0A5N4ANN4_PHOPY</name>
<dbReference type="InParanoid" id="A0A5N4ANN4"/>
<dbReference type="Pfam" id="PF18701">
    <property type="entry name" value="DUF5641"/>
    <property type="match status" value="1"/>
</dbReference>
<dbReference type="InterPro" id="IPR036397">
    <property type="entry name" value="RNaseH_sf"/>
</dbReference>
<sequence length="1301" mass="147621">MVPCLVSKAETQVVLPTAMVNLVCHDGSRIQGRALLDSASMCSVITSHMAEKLGLPRNLANIHIAGFAKRDVKITSVVRVEIESQCYSRERVATVCAIMPREITGPLPQAFVDIGSLNIPSGLELADAKFGVPREIDLLLGADIYFNVLIEGILKLGDGFPVLQNTLFGWVIGGSGPSRTSIWSNVMVSLFSQGPDLDLLIPQFWRLEEISGKRHMSPQDKTCEEIYFKTTKRLDSGKFEVRLPIRKDYRASSLGESLSMATQRFLSLEKRFQRDPHLKKEYTAFIEEYLELGHAKDITNDARLLEKRRYYFPHHCVIREDKSTTKYRVVFDGSMKTTSGLSLNDILLKGNPVQPDLFDIIVRFRTFKYVLTSDIQKMFRCVQVHPDDRVLQNIIWRDDPSAQMRHLELQTVTYGSSCSPFLATRTLVELANQGKESYPLAAQVLLQQTYVDDILGGANTLDELIKLQTELTSLLASAGFKLHKWNSNNGSLVSFQKEITSKVLGVLWDPVSDSFQVSVPELIKKDRFTKREVLGIIGQIFDPIGFVGVVTISAKVFMQRLWAQKLQWDDILPLQLLTEWLGFYRKLPRLKELCIKRWTLEPGKVTSIQLVGFSDASMVAYGACLYVRVLYDDNRISCNLVCSKSRVSPLKTVSLPRLELCGLLLLARMSDKFRSCMKFKWDKVVLYSDSNIVLAWTQSSPSRWTTFVANRVSEIQDLTLDAEIRHISSTLNPADYISRGLDPESLLECKTWFQGPEFLSDPDCFLKPEQITLEISSVPEQKQVSFIQTTTVDIEILSRFSSFTRMQRCIAYMMRFVTNTRKDSLKVYGALSTQEISRSRICIFRIVQMKYFSEEITCLKENKSLPKNSVLLSLNPFLDTNGLLRVGGRLENAPLSFDAKHPVILPCKDHVTDIMIEGEHLRLGHAGPRAVLNSLRQRVWPIRSLRRIKAIILRCVKCHRFRAVGSKQLMGSLPIERTQLVRAFLHTGLDFGGPIMVKESRLRKARVSKSYIALFVCMATKAIHIELVSSLSTNDFMLALKRFVSRRGNPISISSDNATNFKGANNALHEVYNKFFKEHACKIQDFASTSEIQWKFIPPSSPHWGGLWEAGIKSTKFHLKRVIGNSVLSFEVLCTVLTQIEAILNSRPRQPMADSISDLTCLTPGHFLIGQPLSSFPERDVSELPLNRLNIWQQCSKLRQDFWKMWSRDYLNLLQNRPKWKTSESNLLVGDLVLVREDHLPPLEWCLARILEVMPGRDNKVRVVKLKTVNGEFTRPVTKLSPLPLQLRSFVEDSSSKGGEC</sequence>
<dbReference type="EMBL" id="VVIM01000005">
    <property type="protein sequence ID" value="KAB0798916.1"/>
    <property type="molecule type" value="Genomic_DNA"/>
</dbReference>
<dbReference type="InterPro" id="IPR001584">
    <property type="entry name" value="Integrase_cat-core"/>
</dbReference>
<dbReference type="PANTHER" id="PTHR47331:SF4">
    <property type="entry name" value="PEPTIDASE S1 DOMAIN-CONTAINING PROTEIN"/>
    <property type="match status" value="1"/>
</dbReference>
<reference evidence="3 4" key="1">
    <citation type="journal article" date="2018" name="Elife">
        <title>Firefly genomes illuminate parallel origins of bioluminescence in beetles.</title>
        <authorList>
            <person name="Fallon T.R."/>
            <person name="Lower S.E."/>
            <person name="Chang C.H."/>
            <person name="Bessho-Uehara M."/>
            <person name="Martin G.J."/>
            <person name="Bewick A.J."/>
            <person name="Behringer M."/>
            <person name="Debat H.J."/>
            <person name="Wong I."/>
            <person name="Day J.C."/>
            <person name="Suvorov A."/>
            <person name="Silva C.J."/>
            <person name="Stanger-Hall K.F."/>
            <person name="Hall D.W."/>
            <person name="Schmitz R.J."/>
            <person name="Nelson D.R."/>
            <person name="Lewis S.M."/>
            <person name="Shigenobu S."/>
            <person name="Bybee S.M."/>
            <person name="Larracuente A.M."/>
            <person name="Oba Y."/>
            <person name="Weng J.K."/>
        </authorList>
    </citation>
    <scope>NUCLEOTIDE SEQUENCE [LARGE SCALE GENOMIC DNA]</scope>
    <source>
        <strain evidence="3">1611_PpyrPB1</strain>
        <tissue evidence="3">Whole body</tissue>
    </source>
</reference>
<dbReference type="Pfam" id="PF00078">
    <property type="entry name" value="RVT_1"/>
    <property type="match status" value="1"/>
</dbReference>
<dbReference type="InterPro" id="IPR000477">
    <property type="entry name" value="RT_dom"/>
</dbReference>
<dbReference type="PANTHER" id="PTHR47331">
    <property type="entry name" value="PHD-TYPE DOMAIN-CONTAINING PROTEIN"/>
    <property type="match status" value="1"/>
</dbReference>
<gene>
    <name evidence="3" type="ORF">PPYR_06796</name>
</gene>
<dbReference type="Gene3D" id="3.10.10.10">
    <property type="entry name" value="HIV Type 1 Reverse Transcriptase, subunit A, domain 1"/>
    <property type="match status" value="1"/>
</dbReference>
<dbReference type="Gene3D" id="3.30.70.270">
    <property type="match status" value="1"/>
</dbReference>
<dbReference type="Pfam" id="PF05380">
    <property type="entry name" value="Peptidase_A17"/>
    <property type="match status" value="1"/>
</dbReference>
<dbReference type="InterPro" id="IPR043128">
    <property type="entry name" value="Rev_trsase/Diguanyl_cyclase"/>
</dbReference>
<dbReference type="GO" id="GO:0042575">
    <property type="term" value="C:DNA polymerase complex"/>
    <property type="evidence" value="ECO:0007669"/>
    <property type="project" value="UniProtKB-ARBA"/>
</dbReference>
<feature type="domain" description="Integrase catalytic" evidence="2">
    <location>
        <begin position="970"/>
        <end position="1172"/>
    </location>
</feature>
<dbReference type="Proteomes" id="UP000327044">
    <property type="component" value="Unassembled WGS sequence"/>
</dbReference>
<evidence type="ECO:0000259" key="2">
    <source>
        <dbReference type="PROSITE" id="PS50994"/>
    </source>
</evidence>
<keyword evidence="4" id="KW-1185">Reference proteome</keyword>
<evidence type="ECO:0000259" key="1">
    <source>
        <dbReference type="PROSITE" id="PS50878"/>
    </source>
</evidence>
<feature type="domain" description="Reverse transcriptase" evidence="1">
    <location>
        <begin position="301"/>
        <end position="508"/>
    </location>
</feature>
<organism evidence="3 4">
    <name type="scientific">Photinus pyralis</name>
    <name type="common">Common eastern firefly</name>
    <name type="synonym">Lampyris pyralis</name>
    <dbReference type="NCBI Taxonomy" id="7054"/>
    <lineage>
        <taxon>Eukaryota</taxon>
        <taxon>Metazoa</taxon>
        <taxon>Ecdysozoa</taxon>
        <taxon>Arthropoda</taxon>
        <taxon>Hexapoda</taxon>
        <taxon>Insecta</taxon>
        <taxon>Pterygota</taxon>
        <taxon>Neoptera</taxon>
        <taxon>Endopterygota</taxon>
        <taxon>Coleoptera</taxon>
        <taxon>Polyphaga</taxon>
        <taxon>Elateriformia</taxon>
        <taxon>Elateroidea</taxon>
        <taxon>Lampyridae</taxon>
        <taxon>Lampyrinae</taxon>
        <taxon>Photinus</taxon>
    </lineage>
</organism>
<dbReference type="Gene3D" id="3.30.420.10">
    <property type="entry name" value="Ribonuclease H-like superfamily/Ribonuclease H"/>
    <property type="match status" value="1"/>
</dbReference>
<dbReference type="GO" id="GO:0003676">
    <property type="term" value="F:nucleic acid binding"/>
    <property type="evidence" value="ECO:0007669"/>
    <property type="project" value="InterPro"/>
</dbReference>
<dbReference type="GO" id="GO:0015074">
    <property type="term" value="P:DNA integration"/>
    <property type="evidence" value="ECO:0007669"/>
    <property type="project" value="InterPro"/>
</dbReference>
<dbReference type="InterPro" id="IPR008042">
    <property type="entry name" value="Retrotrans_Pao"/>
</dbReference>